<dbReference type="EMBL" id="LS423452">
    <property type="protein sequence ID" value="SPS05331.1"/>
    <property type="molecule type" value="Genomic_DNA"/>
</dbReference>
<proteinExistence type="predicted"/>
<feature type="domain" description="Cache 3/Cache 2 fusion" evidence="2">
    <location>
        <begin position="53"/>
        <end position="172"/>
    </location>
</feature>
<evidence type="ECO:0000256" key="1">
    <source>
        <dbReference type="SAM" id="SignalP"/>
    </source>
</evidence>
<dbReference type="SUPFAM" id="SSF103190">
    <property type="entry name" value="Sensory domain-like"/>
    <property type="match status" value="1"/>
</dbReference>
<reference evidence="3" key="1">
    <citation type="submission" date="2018-05" db="EMBL/GenBank/DDBJ databases">
        <authorList>
            <person name="Lanie J.A."/>
            <person name="Ng W.-L."/>
            <person name="Kazmierczak K.M."/>
            <person name="Andrzejewski T.M."/>
            <person name="Davidsen T.M."/>
            <person name="Wayne K.J."/>
            <person name="Tettelin H."/>
            <person name="Glass J.I."/>
            <person name="Rusch D."/>
            <person name="Podicherti R."/>
            <person name="Tsui H.-C.T."/>
            <person name="Winkler M.E."/>
        </authorList>
    </citation>
    <scope>NUCLEOTIDE SEQUENCE</scope>
    <source>
        <strain evidence="3">KNB</strain>
    </source>
</reference>
<dbReference type="Pfam" id="PF17201">
    <property type="entry name" value="Cache_3-Cache_2"/>
    <property type="match status" value="1"/>
</dbReference>
<dbReference type="InterPro" id="IPR033462">
    <property type="entry name" value="Cache_3-Cache_2"/>
</dbReference>
<evidence type="ECO:0000313" key="3">
    <source>
        <dbReference type="EMBL" id="SPS05331.1"/>
    </source>
</evidence>
<organism evidence="3">
    <name type="scientific">Candidatus Nitrotoga fabula</name>
    <dbReference type="NCBI Taxonomy" id="2182327"/>
    <lineage>
        <taxon>Bacteria</taxon>
        <taxon>Pseudomonadati</taxon>
        <taxon>Pseudomonadota</taxon>
        <taxon>Betaproteobacteria</taxon>
        <taxon>Nitrosomonadales</taxon>
        <taxon>Gallionellaceae</taxon>
        <taxon>Candidatus Nitrotoga</taxon>
    </lineage>
</organism>
<evidence type="ECO:0000259" key="2">
    <source>
        <dbReference type="Pfam" id="PF17201"/>
    </source>
</evidence>
<dbReference type="InterPro" id="IPR029151">
    <property type="entry name" value="Sensor-like_sf"/>
</dbReference>
<gene>
    <name evidence="3" type="ORF">NITFAB_0921</name>
</gene>
<sequence>MFQKGHIFMNKIIVLIASLLFIGTASANDSGKNDPRKTVEELKQKFVKMGEPRIQGVEKSGNVMAPVIYFGNQKINNNFTVVDEIKKVSGAYATVFVKDNTDFIRVSTNVLTPKGVRGVGTKLAHNKAYEAVMNGEVYCGDIDILGKSYYTCYDPIIEKSGRVIGIYLIGFKK</sequence>
<name>A0A2X0SD69_9PROT</name>
<dbReference type="AlphaFoldDB" id="A0A2X0SD69"/>
<feature type="signal peptide" evidence="1">
    <location>
        <begin position="1"/>
        <end position="27"/>
    </location>
</feature>
<feature type="chain" id="PRO_5016060836" description="Cache 3/Cache 2 fusion domain-containing protein" evidence="1">
    <location>
        <begin position="28"/>
        <end position="173"/>
    </location>
</feature>
<accession>A0A2X0SD69</accession>
<protein>
    <recommendedName>
        <fullName evidence="2">Cache 3/Cache 2 fusion domain-containing protein</fullName>
    </recommendedName>
</protein>
<keyword evidence="1" id="KW-0732">Signal</keyword>